<dbReference type="InterPro" id="IPR036388">
    <property type="entry name" value="WH-like_DNA-bd_sf"/>
</dbReference>
<dbReference type="Gene3D" id="3.40.190.290">
    <property type="match status" value="1"/>
</dbReference>
<dbReference type="AlphaFoldDB" id="A0A2P9AD15"/>
<dbReference type="PANTHER" id="PTHR30346:SF17">
    <property type="entry name" value="LYSR FAMILY TRANSCRIPTIONAL REGULATOR"/>
    <property type="match status" value="1"/>
</dbReference>
<dbReference type="PROSITE" id="PS50931">
    <property type="entry name" value="HTH_LYSR"/>
    <property type="match status" value="1"/>
</dbReference>
<dbReference type="SUPFAM" id="SSF53850">
    <property type="entry name" value="Periplasmic binding protein-like II"/>
    <property type="match status" value="1"/>
</dbReference>
<dbReference type="EMBL" id="FUIG01000013">
    <property type="protein sequence ID" value="SJM29024.1"/>
    <property type="molecule type" value="Genomic_DNA"/>
</dbReference>
<gene>
    <name evidence="6" type="ORF">BQ8482_110954</name>
</gene>
<dbReference type="SUPFAM" id="SSF46785">
    <property type="entry name" value="Winged helix' DNA-binding domain"/>
    <property type="match status" value="1"/>
</dbReference>
<reference evidence="7" key="1">
    <citation type="submission" date="2016-12" db="EMBL/GenBank/DDBJ databases">
        <authorList>
            <person name="Brunel B."/>
        </authorList>
    </citation>
    <scope>NUCLEOTIDE SEQUENCE [LARGE SCALE GENOMIC DNA]</scope>
</reference>
<dbReference type="Proteomes" id="UP000245698">
    <property type="component" value="Unassembled WGS sequence"/>
</dbReference>
<dbReference type="InterPro" id="IPR036390">
    <property type="entry name" value="WH_DNA-bd_sf"/>
</dbReference>
<dbReference type="Pfam" id="PF00126">
    <property type="entry name" value="HTH_1"/>
    <property type="match status" value="1"/>
</dbReference>
<dbReference type="GO" id="GO:0032993">
    <property type="term" value="C:protein-DNA complex"/>
    <property type="evidence" value="ECO:0007669"/>
    <property type="project" value="TreeGrafter"/>
</dbReference>
<dbReference type="Pfam" id="PF03466">
    <property type="entry name" value="LysR_substrate"/>
    <property type="match status" value="1"/>
</dbReference>
<keyword evidence="7" id="KW-1185">Reference proteome</keyword>
<dbReference type="InterPro" id="IPR000847">
    <property type="entry name" value="LysR_HTH_N"/>
</dbReference>
<evidence type="ECO:0000313" key="7">
    <source>
        <dbReference type="Proteomes" id="UP000245698"/>
    </source>
</evidence>
<evidence type="ECO:0000256" key="1">
    <source>
        <dbReference type="ARBA" id="ARBA00009437"/>
    </source>
</evidence>
<protein>
    <submittedName>
        <fullName evidence="6">Transcriptional regulator</fullName>
    </submittedName>
</protein>
<evidence type="ECO:0000256" key="2">
    <source>
        <dbReference type="ARBA" id="ARBA00023015"/>
    </source>
</evidence>
<sequence length="300" mass="33079">MQQVRYFLALSSTLNFTRAAEECNVTQPALTRAIKNLEDELGGELIRRERQHSHLTELGRRMLPFLQQCYDAASSAKSLAKAVKSSDVAPLNVTISNSINIALMISPFSELFRAYPGVHLKISRGAPTIVVEALKNGDAELAIAGPLGQAWDRIDTWPLFDEEIELVVNSEHPLGRRNEADVALSQLVGEPILSRVDWETSEDLSRSLKANGFAHEAAHEVETDHDLLALLEANAGVGFVSMTAPRSPNVRRLKLRDIHISRTVAAYSVVGRQRAPVATTLLNLLRATDWSTFGVREPAR</sequence>
<feature type="domain" description="HTH lysR-type" evidence="5">
    <location>
        <begin position="1"/>
        <end position="56"/>
    </location>
</feature>
<accession>A0A2P9AD15</accession>
<dbReference type="GO" id="GO:0003677">
    <property type="term" value="F:DNA binding"/>
    <property type="evidence" value="ECO:0007669"/>
    <property type="project" value="UniProtKB-KW"/>
</dbReference>
<name>A0A2P9AD15_9HYPH</name>
<keyword evidence="2" id="KW-0805">Transcription regulation</keyword>
<evidence type="ECO:0000256" key="3">
    <source>
        <dbReference type="ARBA" id="ARBA00023125"/>
    </source>
</evidence>
<proteinExistence type="inferred from homology"/>
<dbReference type="PANTHER" id="PTHR30346">
    <property type="entry name" value="TRANSCRIPTIONAL DUAL REGULATOR HCAR-RELATED"/>
    <property type="match status" value="1"/>
</dbReference>
<dbReference type="Gene3D" id="1.10.10.10">
    <property type="entry name" value="Winged helix-like DNA-binding domain superfamily/Winged helix DNA-binding domain"/>
    <property type="match status" value="1"/>
</dbReference>
<dbReference type="InterPro" id="IPR005119">
    <property type="entry name" value="LysR_subst-bd"/>
</dbReference>
<comment type="similarity">
    <text evidence="1">Belongs to the LysR transcriptional regulatory family.</text>
</comment>
<keyword evidence="3" id="KW-0238">DNA-binding</keyword>
<evidence type="ECO:0000259" key="5">
    <source>
        <dbReference type="PROSITE" id="PS50931"/>
    </source>
</evidence>
<evidence type="ECO:0000256" key="4">
    <source>
        <dbReference type="ARBA" id="ARBA00023163"/>
    </source>
</evidence>
<evidence type="ECO:0000313" key="6">
    <source>
        <dbReference type="EMBL" id="SJM29024.1"/>
    </source>
</evidence>
<organism evidence="6 7">
    <name type="scientific">Mesorhizobium delmotii</name>
    <dbReference type="NCBI Taxonomy" id="1631247"/>
    <lineage>
        <taxon>Bacteria</taxon>
        <taxon>Pseudomonadati</taxon>
        <taxon>Pseudomonadota</taxon>
        <taxon>Alphaproteobacteria</taxon>
        <taxon>Hyphomicrobiales</taxon>
        <taxon>Phyllobacteriaceae</taxon>
        <taxon>Mesorhizobium</taxon>
    </lineage>
</organism>
<keyword evidence="4" id="KW-0804">Transcription</keyword>
<dbReference type="GO" id="GO:0003700">
    <property type="term" value="F:DNA-binding transcription factor activity"/>
    <property type="evidence" value="ECO:0007669"/>
    <property type="project" value="InterPro"/>
</dbReference>
<dbReference type="CDD" id="cd05466">
    <property type="entry name" value="PBP2_LTTR_substrate"/>
    <property type="match status" value="1"/>
</dbReference>
<dbReference type="PRINTS" id="PR00039">
    <property type="entry name" value="HTHLYSR"/>
</dbReference>